<feature type="region of interest" description="Disordered" evidence="1">
    <location>
        <begin position="1"/>
        <end position="36"/>
    </location>
</feature>
<keyword evidence="3" id="KW-1185">Reference proteome</keyword>
<dbReference type="Proteomes" id="UP000001072">
    <property type="component" value="Unassembled WGS sequence"/>
</dbReference>
<evidence type="ECO:0000313" key="3">
    <source>
        <dbReference type="Proteomes" id="UP000001072"/>
    </source>
</evidence>
<protein>
    <recommendedName>
        <fullName evidence="4">GAR domain-containing protein</fullName>
    </recommendedName>
</protein>
<dbReference type="AlphaFoldDB" id="F4RGS5"/>
<accession>F4RGS5</accession>
<reference evidence="3" key="1">
    <citation type="journal article" date="2011" name="Proc. Natl. Acad. Sci. U.S.A.">
        <title>Obligate biotrophy features unraveled by the genomic analysis of rust fungi.</title>
        <authorList>
            <person name="Duplessis S."/>
            <person name="Cuomo C.A."/>
            <person name="Lin Y.-C."/>
            <person name="Aerts A."/>
            <person name="Tisserant E."/>
            <person name="Veneault-Fourrey C."/>
            <person name="Joly D.L."/>
            <person name="Hacquard S."/>
            <person name="Amselem J."/>
            <person name="Cantarel B.L."/>
            <person name="Chiu R."/>
            <person name="Coutinho P.M."/>
            <person name="Feau N."/>
            <person name="Field M."/>
            <person name="Frey P."/>
            <person name="Gelhaye E."/>
            <person name="Goldberg J."/>
            <person name="Grabherr M.G."/>
            <person name="Kodira C.D."/>
            <person name="Kohler A."/>
            <person name="Kuees U."/>
            <person name="Lindquist E.A."/>
            <person name="Lucas S.M."/>
            <person name="Mago R."/>
            <person name="Mauceli E."/>
            <person name="Morin E."/>
            <person name="Murat C."/>
            <person name="Pangilinan J.L."/>
            <person name="Park R."/>
            <person name="Pearson M."/>
            <person name="Quesneville H."/>
            <person name="Rouhier N."/>
            <person name="Sakthikumar S."/>
            <person name="Salamov A.A."/>
            <person name="Schmutz J."/>
            <person name="Selles B."/>
            <person name="Shapiro H."/>
            <person name="Tanguay P."/>
            <person name="Tuskan G.A."/>
            <person name="Henrissat B."/>
            <person name="Van de Peer Y."/>
            <person name="Rouze P."/>
            <person name="Ellis J.G."/>
            <person name="Dodds P.N."/>
            <person name="Schein J.E."/>
            <person name="Zhong S."/>
            <person name="Hamelin R.C."/>
            <person name="Grigoriev I.V."/>
            <person name="Szabo L.J."/>
            <person name="Martin F."/>
        </authorList>
    </citation>
    <scope>NUCLEOTIDE SEQUENCE [LARGE SCALE GENOMIC DNA]</scope>
    <source>
        <strain evidence="3">98AG31 / pathotype 3-4-7</strain>
    </source>
</reference>
<dbReference type="InterPro" id="IPR036534">
    <property type="entry name" value="GAR_dom_sf"/>
</dbReference>
<dbReference type="InParanoid" id="F4RGS5"/>
<dbReference type="KEGG" id="mlr:MELLADRAFT_71489"/>
<dbReference type="VEuPathDB" id="FungiDB:MELLADRAFT_71489"/>
<dbReference type="EMBL" id="GL883101">
    <property type="protein sequence ID" value="EGG08189.1"/>
    <property type="molecule type" value="Genomic_DNA"/>
</dbReference>
<dbReference type="SUPFAM" id="SSF143575">
    <property type="entry name" value="GAS2 domain-like"/>
    <property type="match status" value="1"/>
</dbReference>
<dbReference type="OrthoDB" id="5559380at2759"/>
<organism evidence="3">
    <name type="scientific">Melampsora larici-populina (strain 98AG31 / pathotype 3-4-7)</name>
    <name type="common">Poplar leaf rust fungus</name>
    <dbReference type="NCBI Taxonomy" id="747676"/>
    <lineage>
        <taxon>Eukaryota</taxon>
        <taxon>Fungi</taxon>
        <taxon>Dikarya</taxon>
        <taxon>Basidiomycota</taxon>
        <taxon>Pucciniomycotina</taxon>
        <taxon>Pucciniomycetes</taxon>
        <taxon>Pucciniales</taxon>
        <taxon>Melampsoraceae</taxon>
        <taxon>Melampsora</taxon>
    </lineage>
</organism>
<dbReference type="RefSeq" id="XP_007408387.1">
    <property type="nucleotide sequence ID" value="XM_007408325.1"/>
</dbReference>
<sequence>MGSGPGPFSPTYSDIAKLPTHPSRRQSTESQGNFRREDRMMKRVIYDHNPYDPLDRMVWKIVTEQMVDIGLRRIDPPLSRNAEKVKSSGGGIGDQARYRFIFLLKDECQEKESKPMMCKLVLKHRGQHEEKVVVRNSGGWQELEMYLLDEQEKVLR</sequence>
<evidence type="ECO:0008006" key="4">
    <source>
        <dbReference type="Google" id="ProtNLM"/>
    </source>
</evidence>
<evidence type="ECO:0000313" key="2">
    <source>
        <dbReference type="EMBL" id="EGG08189.1"/>
    </source>
</evidence>
<dbReference type="GO" id="GO:0008017">
    <property type="term" value="F:microtubule binding"/>
    <property type="evidence" value="ECO:0007669"/>
    <property type="project" value="InterPro"/>
</dbReference>
<evidence type="ECO:0000256" key="1">
    <source>
        <dbReference type="SAM" id="MobiDB-lite"/>
    </source>
</evidence>
<gene>
    <name evidence="2" type="ORF">MELLADRAFT_71489</name>
</gene>
<proteinExistence type="predicted"/>
<dbReference type="STRING" id="747676.F4RGS5"/>
<dbReference type="GeneID" id="18931837"/>
<dbReference type="HOGENOM" id="CLU_1687020_0_0_1"/>
<name>F4RGS5_MELLP</name>